<comment type="caution">
    <text evidence="1">The sequence shown here is derived from an EMBL/GenBank/DDBJ whole genome shotgun (WGS) entry which is preliminary data.</text>
</comment>
<name>A0ACC1RFY9_9HYPO</name>
<accession>A0ACC1RFY9</accession>
<dbReference type="Proteomes" id="UP001148629">
    <property type="component" value="Unassembled WGS sequence"/>
</dbReference>
<reference evidence="1" key="1">
    <citation type="submission" date="2022-08" db="EMBL/GenBank/DDBJ databases">
        <title>Genome Sequence of Fusarium decemcellulare.</title>
        <authorList>
            <person name="Buettner E."/>
        </authorList>
    </citation>
    <scope>NUCLEOTIDE SEQUENCE</scope>
    <source>
        <strain evidence="1">Babe19</strain>
    </source>
</reference>
<dbReference type="EMBL" id="JANRMS010004292">
    <property type="protein sequence ID" value="KAJ3509971.1"/>
    <property type="molecule type" value="Genomic_DNA"/>
</dbReference>
<organism evidence="1 2">
    <name type="scientific">Fusarium decemcellulare</name>
    <dbReference type="NCBI Taxonomy" id="57161"/>
    <lineage>
        <taxon>Eukaryota</taxon>
        <taxon>Fungi</taxon>
        <taxon>Dikarya</taxon>
        <taxon>Ascomycota</taxon>
        <taxon>Pezizomycotina</taxon>
        <taxon>Sordariomycetes</taxon>
        <taxon>Hypocreomycetidae</taxon>
        <taxon>Hypocreales</taxon>
        <taxon>Nectriaceae</taxon>
        <taxon>Fusarium</taxon>
        <taxon>Fusarium decemcellulare species complex</taxon>
    </lineage>
</organism>
<keyword evidence="2" id="KW-1185">Reference proteome</keyword>
<sequence>MQSEPEGGGGYCAEDACGEDNCADLKKVDDIYYPNLCRRHGEERLQYDRFLDDGRRRRRRSVSREREWPRPQDLVYRDVARRRELWDEEQEERRAAYNRELNREWELQQRRNGYRR</sequence>
<evidence type="ECO:0000313" key="2">
    <source>
        <dbReference type="Proteomes" id="UP001148629"/>
    </source>
</evidence>
<proteinExistence type="predicted"/>
<protein>
    <submittedName>
        <fullName evidence="1">Uncharacterized protein</fullName>
    </submittedName>
</protein>
<gene>
    <name evidence="1" type="ORF">NM208_g15597</name>
</gene>
<evidence type="ECO:0000313" key="1">
    <source>
        <dbReference type="EMBL" id="KAJ3509971.1"/>
    </source>
</evidence>